<comment type="caution">
    <text evidence="2">The sequence shown here is derived from an EMBL/GenBank/DDBJ whole genome shotgun (WGS) entry which is preliminary data.</text>
</comment>
<dbReference type="Proteomes" id="UP001266357">
    <property type="component" value="Unassembled WGS sequence"/>
</dbReference>
<dbReference type="Pfam" id="PF14559">
    <property type="entry name" value="TPR_19"/>
    <property type="match status" value="1"/>
</dbReference>
<dbReference type="Gene3D" id="1.25.40.10">
    <property type="entry name" value="Tetratricopeptide repeat domain"/>
    <property type="match status" value="2"/>
</dbReference>
<organism evidence="2 3">
    <name type="scientific">Thalassotalea castellviae</name>
    <dbReference type="NCBI Taxonomy" id="3075612"/>
    <lineage>
        <taxon>Bacteria</taxon>
        <taxon>Pseudomonadati</taxon>
        <taxon>Pseudomonadota</taxon>
        <taxon>Gammaproteobacteria</taxon>
        <taxon>Alteromonadales</taxon>
        <taxon>Colwelliaceae</taxon>
        <taxon>Thalassotalea</taxon>
    </lineage>
</organism>
<reference evidence="2 3" key="1">
    <citation type="submission" date="2023-09" db="EMBL/GenBank/DDBJ databases">
        <authorList>
            <person name="Rey-Velasco X."/>
        </authorList>
    </citation>
    <scope>NUCLEOTIDE SEQUENCE [LARGE SCALE GENOMIC DNA]</scope>
    <source>
        <strain evidence="2 3">W431</strain>
    </source>
</reference>
<name>A0ABU3A2W0_9GAMM</name>
<evidence type="ECO:0000313" key="2">
    <source>
        <dbReference type="EMBL" id="MDT0603301.1"/>
    </source>
</evidence>
<dbReference type="InterPro" id="IPR011990">
    <property type="entry name" value="TPR-like_helical_dom_sf"/>
</dbReference>
<dbReference type="SUPFAM" id="SSF48452">
    <property type="entry name" value="TPR-like"/>
    <property type="match status" value="1"/>
</dbReference>
<feature type="transmembrane region" description="Helical" evidence="1">
    <location>
        <begin position="37"/>
        <end position="59"/>
    </location>
</feature>
<dbReference type="RefSeq" id="WP_311579220.1">
    <property type="nucleotide sequence ID" value="NZ_JAVRIF010000003.1"/>
</dbReference>
<sequence>MSVINQMLKDLDDRQSDLQHSQSAQIPQKKQRTSWKLITFFVIIVIVLNIAGVFIWQLYSENQSLKSAYEPLNANKQRDIEYKKSQTLTNRLEQKTPISKSEISTVKKEEIVLSDLENTSLSKNVESHPEVTVGNEPLINQKIDAAIEKDPQPINQKAIQTTNNNNVLVNKVAEDAVNDKATSKPTLSISRKQLTPVELTQQKIDQAEQALAENKLSRAEQLFEDVILMIPEHKIARKKLAALWFGRQAYQSAINLLSQGIQLYPEDREFRLMKARIYFNQGQTTAGVNTLKALPKVENVEYQALLASHAQQISQFDIAARAYQLLTTLEPNAGRWWLGLAVAHDSNSEFEQATRAYQQATTKNDLSENAKQFARQRVQELGE</sequence>
<keyword evidence="1" id="KW-0472">Membrane</keyword>
<keyword evidence="1" id="KW-1133">Transmembrane helix</keyword>
<gene>
    <name evidence="2" type="ORF">RM573_06800</name>
</gene>
<keyword evidence="1" id="KW-0812">Transmembrane</keyword>
<keyword evidence="3" id="KW-1185">Reference proteome</keyword>
<protein>
    <submittedName>
        <fullName evidence="2">Tetratricopeptide repeat protein</fullName>
    </submittedName>
</protein>
<evidence type="ECO:0000313" key="3">
    <source>
        <dbReference type="Proteomes" id="UP001266357"/>
    </source>
</evidence>
<dbReference type="EMBL" id="JAVRIF010000003">
    <property type="protein sequence ID" value="MDT0603301.1"/>
    <property type="molecule type" value="Genomic_DNA"/>
</dbReference>
<evidence type="ECO:0000256" key="1">
    <source>
        <dbReference type="SAM" id="Phobius"/>
    </source>
</evidence>
<proteinExistence type="predicted"/>
<accession>A0ABU3A2W0</accession>